<dbReference type="RefSeq" id="WP_257787628.1">
    <property type="nucleotide sequence ID" value="NZ_CACRTU010000048.1"/>
</dbReference>
<evidence type="ECO:0000313" key="1">
    <source>
        <dbReference type="EMBL" id="VYU74384.1"/>
    </source>
</evidence>
<sequence>MTKTLYDFEVEKRGMEKGQEIVAQGVGLSIEEVREIKRLLIH</sequence>
<proteinExistence type="predicted"/>
<accession>A0A6N3HBV1</accession>
<reference evidence="1" key="1">
    <citation type="submission" date="2019-11" db="EMBL/GenBank/DDBJ databases">
        <authorList>
            <person name="Feng L."/>
        </authorList>
    </citation>
    <scope>NUCLEOTIDE SEQUENCE</scope>
    <source>
        <strain evidence="1">CButyricumLFYP62</strain>
    </source>
</reference>
<organism evidence="1">
    <name type="scientific">Clostridium butyricum</name>
    <dbReference type="NCBI Taxonomy" id="1492"/>
    <lineage>
        <taxon>Bacteria</taxon>
        <taxon>Bacillati</taxon>
        <taxon>Bacillota</taxon>
        <taxon>Clostridia</taxon>
        <taxon>Eubacteriales</taxon>
        <taxon>Clostridiaceae</taxon>
        <taxon>Clostridium</taxon>
    </lineage>
</organism>
<dbReference type="AlphaFoldDB" id="A0A6N3HBV1"/>
<gene>
    <name evidence="1" type="ORF">CBLFYP62_03719</name>
</gene>
<protein>
    <submittedName>
        <fullName evidence="1">Uncharacterized protein</fullName>
    </submittedName>
</protein>
<dbReference type="EMBL" id="CACRTU010000048">
    <property type="protein sequence ID" value="VYU74384.1"/>
    <property type="molecule type" value="Genomic_DNA"/>
</dbReference>
<name>A0A6N3HBV1_CLOBU</name>